<dbReference type="InterPro" id="IPR036249">
    <property type="entry name" value="Thioredoxin-like_sf"/>
</dbReference>
<dbReference type="SUPFAM" id="SSF47616">
    <property type="entry name" value="GST C-terminal domain-like"/>
    <property type="match status" value="1"/>
</dbReference>
<dbReference type="InterPro" id="IPR010987">
    <property type="entry name" value="Glutathione-S-Trfase_C-like"/>
</dbReference>
<dbReference type="PANTHER" id="PTHR44051">
    <property type="entry name" value="GLUTATHIONE S-TRANSFERASE-RELATED"/>
    <property type="match status" value="1"/>
</dbReference>
<comment type="caution">
    <text evidence="3">The sequence shown here is derived from an EMBL/GenBank/DDBJ whole genome shotgun (WGS) entry which is preliminary data.</text>
</comment>
<accession>A0A2P7NUM0</accession>
<dbReference type="OrthoDB" id="9797500at2"/>
<evidence type="ECO:0000313" key="3">
    <source>
        <dbReference type="EMBL" id="PSJ17167.1"/>
    </source>
</evidence>
<dbReference type="InterPro" id="IPR040079">
    <property type="entry name" value="Glutathione_S-Trfase"/>
</dbReference>
<organism evidence="3 4">
    <name type="scientific">Nitrosomonas supralitoralis</name>
    <dbReference type="NCBI Taxonomy" id="2116706"/>
    <lineage>
        <taxon>Bacteria</taxon>
        <taxon>Pseudomonadati</taxon>
        <taxon>Pseudomonadota</taxon>
        <taxon>Betaproteobacteria</taxon>
        <taxon>Nitrosomonadales</taxon>
        <taxon>Nitrosomonadaceae</taxon>
        <taxon>Nitrosomonas</taxon>
    </lineage>
</organism>
<evidence type="ECO:0008006" key="5">
    <source>
        <dbReference type="Google" id="ProtNLM"/>
    </source>
</evidence>
<dbReference type="InterPro" id="IPR036282">
    <property type="entry name" value="Glutathione-S-Trfase_C_sf"/>
</dbReference>
<proteinExistence type="predicted"/>
<dbReference type="SUPFAM" id="SSF52833">
    <property type="entry name" value="Thioredoxin-like"/>
    <property type="match status" value="1"/>
</dbReference>
<dbReference type="AlphaFoldDB" id="A0A2P7NUM0"/>
<name>A0A2P7NUM0_9PROT</name>
<dbReference type="PROSITE" id="PS50405">
    <property type="entry name" value="GST_CTER"/>
    <property type="match status" value="1"/>
</dbReference>
<feature type="domain" description="GST N-terminal" evidence="1">
    <location>
        <begin position="41"/>
        <end position="123"/>
    </location>
</feature>
<protein>
    <recommendedName>
        <fullName evidence="5">Glutathione S-transferase</fullName>
    </recommendedName>
</protein>
<gene>
    <name evidence="3" type="ORF">C7H79_09705</name>
</gene>
<dbReference type="SFLD" id="SFLDG00358">
    <property type="entry name" value="Main_(cytGST)"/>
    <property type="match status" value="1"/>
</dbReference>
<dbReference type="Pfam" id="PF13417">
    <property type="entry name" value="GST_N_3"/>
    <property type="match status" value="1"/>
</dbReference>
<dbReference type="Gene3D" id="1.20.1050.130">
    <property type="match status" value="1"/>
</dbReference>
<dbReference type="InterPro" id="IPR004045">
    <property type="entry name" value="Glutathione_S-Trfase_N"/>
</dbReference>
<dbReference type="Proteomes" id="UP000241912">
    <property type="component" value="Unassembled WGS sequence"/>
</dbReference>
<dbReference type="SFLD" id="SFLDS00019">
    <property type="entry name" value="Glutathione_Transferase_(cytos"/>
    <property type="match status" value="1"/>
</dbReference>
<dbReference type="EMBL" id="PXXU01000026">
    <property type="protein sequence ID" value="PSJ17167.1"/>
    <property type="molecule type" value="Genomic_DNA"/>
</dbReference>
<sequence length="299" mass="34584">MKRMPLVLLPTAHQYYASNKAPLNINPQCRRSFTMSTQLNVERTLYGFWLSPYMSQVAHMLSETGLPYRYERVSPFQGGTLTPEHLERNPLGKIPTLRDVNGVDIAESHAICRYLAKIYPEAQKFYPSDDPMLCAQVDAKNDFITFSIAGPFFNWFVVSAYFPKAWKLKIEKEAHHYHLCSVLLSKMWLPRLVNGSRMEPFLLGKEPFLPDFQLFYTLELSKMFSELFEIPEMHLFRDDPALQMFYDAMCERPSTREILAAKESELDVTKKELFGGFGAAYLNKHIDRKIIGGLFGREI</sequence>
<feature type="domain" description="GST C-terminal" evidence="2">
    <location>
        <begin position="130"/>
        <end position="268"/>
    </location>
</feature>
<keyword evidence="4" id="KW-1185">Reference proteome</keyword>
<dbReference type="PANTHER" id="PTHR44051:SF8">
    <property type="entry name" value="GLUTATHIONE S-TRANSFERASE GSTA"/>
    <property type="match status" value="1"/>
</dbReference>
<reference evidence="3 4" key="1">
    <citation type="submission" date="2018-03" db="EMBL/GenBank/DDBJ databases">
        <title>Draft genome of Nitrosomonas supralitoralis APG5.</title>
        <authorList>
            <person name="Urakawa H."/>
            <person name="Lopez J.V."/>
        </authorList>
    </citation>
    <scope>NUCLEOTIDE SEQUENCE [LARGE SCALE GENOMIC DNA]</scope>
    <source>
        <strain evidence="3 4">APG5</strain>
    </source>
</reference>
<dbReference type="CDD" id="cd00570">
    <property type="entry name" value="GST_N_family"/>
    <property type="match status" value="1"/>
</dbReference>
<evidence type="ECO:0000259" key="1">
    <source>
        <dbReference type="PROSITE" id="PS50404"/>
    </source>
</evidence>
<evidence type="ECO:0000259" key="2">
    <source>
        <dbReference type="PROSITE" id="PS50405"/>
    </source>
</evidence>
<dbReference type="PROSITE" id="PS50404">
    <property type="entry name" value="GST_NTER"/>
    <property type="match status" value="1"/>
</dbReference>
<evidence type="ECO:0000313" key="4">
    <source>
        <dbReference type="Proteomes" id="UP000241912"/>
    </source>
</evidence>